<proteinExistence type="predicted"/>
<evidence type="ECO:0000256" key="1">
    <source>
        <dbReference type="SAM" id="MobiDB-lite"/>
    </source>
</evidence>
<keyword evidence="2" id="KW-0472">Membrane</keyword>
<keyword evidence="2" id="KW-0812">Transmembrane</keyword>
<evidence type="ECO:0000313" key="4">
    <source>
        <dbReference type="EMBL" id="RPB26632.1"/>
    </source>
</evidence>
<dbReference type="OrthoDB" id="5393933at2759"/>
<evidence type="ECO:0008006" key="6">
    <source>
        <dbReference type="Google" id="ProtNLM"/>
    </source>
</evidence>
<feature type="signal peptide" evidence="3">
    <location>
        <begin position="1"/>
        <end position="29"/>
    </location>
</feature>
<evidence type="ECO:0000313" key="5">
    <source>
        <dbReference type="Proteomes" id="UP000267821"/>
    </source>
</evidence>
<dbReference type="InParanoid" id="A0A3N4LZT1"/>
<organism evidence="4 5">
    <name type="scientific">Terfezia boudieri ATCC MYA-4762</name>
    <dbReference type="NCBI Taxonomy" id="1051890"/>
    <lineage>
        <taxon>Eukaryota</taxon>
        <taxon>Fungi</taxon>
        <taxon>Dikarya</taxon>
        <taxon>Ascomycota</taxon>
        <taxon>Pezizomycotina</taxon>
        <taxon>Pezizomycetes</taxon>
        <taxon>Pezizales</taxon>
        <taxon>Pezizaceae</taxon>
        <taxon>Terfezia</taxon>
    </lineage>
</organism>
<name>A0A3N4LZT1_9PEZI</name>
<feature type="compositionally biased region" description="Polar residues" evidence="1">
    <location>
        <begin position="254"/>
        <end position="265"/>
    </location>
</feature>
<sequence>MLFQASISIMRIVLPIYLVFLLFVTMVSTAPTKGPETPSKVPSSSPSTGSIEVTSTPGATKPMENQPAAPMAGLTTPQLEGMIAGGLVAFTLAVSLLTFCLLRRRRAVTAEKKDIESEVKRTKGLEFFALNLGASNNPWNFSPVDTVRTPQFPSVKGKNQGPVTTPTLPAFKTELDVSWGVPGFGTERTNVMGAPIVPASTLTRVVDSPASLKAATHRKSSISQAVRKMSATFASIVTSSPNAEHAGSKDHSETNGTFGARNTPSPWEWGNSMDVREPVTPLDYPGSNRWDMVIDPLSKEIEVDELVGIAMTERERPSLPGVVTNGIPPPPNPPPTSALPVPPKPLATAISSKPTVRARKRPLPTMTIPVPSATATATANLATFTLLHQSLCRASTIYTEAEGCSPTTTSPASSTRYTYCEGMSPTSPASHFCGTNHSSCIWSCSSSGGTPRSSRHTLSLYSVPSTPHRSSRGLSSSHSLSGYLTASASEAPPLPTSIPMNLNKGRGVRPGPLNLSQKKKKPQRDHLAGELAELPPSPRRLPEEIERVTREMRERQQDEVLRRLFGDVPATAGPVPYGGIGVVGIPTGSRARSGSVATSSSRKGSDSAGFGVYGGNWPERI</sequence>
<feature type="region of interest" description="Disordered" evidence="1">
    <location>
        <begin position="487"/>
        <end position="537"/>
    </location>
</feature>
<feature type="region of interest" description="Disordered" evidence="1">
    <location>
        <begin position="31"/>
        <end position="73"/>
    </location>
</feature>
<keyword evidence="2" id="KW-1133">Transmembrane helix</keyword>
<evidence type="ECO:0000256" key="3">
    <source>
        <dbReference type="SAM" id="SignalP"/>
    </source>
</evidence>
<feature type="chain" id="PRO_5018251064" description="Transmembrane protein" evidence="3">
    <location>
        <begin position="30"/>
        <end position="621"/>
    </location>
</feature>
<keyword evidence="3" id="KW-0732">Signal</keyword>
<dbReference type="AlphaFoldDB" id="A0A3N4LZT1"/>
<dbReference type="Proteomes" id="UP000267821">
    <property type="component" value="Unassembled WGS sequence"/>
</dbReference>
<feature type="region of interest" description="Disordered" evidence="1">
    <location>
        <begin position="239"/>
        <end position="272"/>
    </location>
</feature>
<gene>
    <name evidence="4" type="ORF">L211DRAFT_644209</name>
</gene>
<feature type="compositionally biased region" description="Low complexity" evidence="1">
    <location>
        <begin position="35"/>
        <end position="55"/>
    </location>
</feature>
<reference evidence="4 5" key="1">
    <citation type="journal article" date="2018" name="Nat. Ecol. Evol.">
        <title>Pezizomycetes genomes reveal the molecular basis of ectomycorrhizal truffle lifestyle.</title>
        <authorList>
            <person name="Murat C."/>
            <person name="Payen T."/>
            <person name="Noel B."/>
            <person name="Kuo A."/>
            <person name="Morin E."/>
            <person name="Chen J."/>
            <person name="Kohler A."/>
            <person name="Krizsan K."/>
            <person name="Balestrini R."/>
            <person name="Da Silva C."/>
            <person name="Montanini B."/>
            <person name="Hainaut M."/>
            <person name="Levati E."/>
            <person name="Barry K.W."/>
            <person name="Belfiori B."/>
            <person name="Cichocki N."/>
            <person name="Clum A."/>
            <person name="Dockter R.B."/>
            <person name="Fauchery L."/>
            <person name="Guy J."/>
            <person name="Iotti M."/>
            <person name="Le Tacon F."/>
            <person name="Lindquist E.A."/>
            <person name="Lipzen A."/>
            <person name="Malagnac F."/>
            <person name="Mello A."/>
            <person name="Molinier V."/>
            <person name="Miyauchi S."/>
            <person name="Poulain J."/>
            <person name="Riccioni C."/>
            <person name="Rubini A."/>
            <person name="Sitrit Y."/>
            <person name="Splivallo R."/>
            <person name="Traeger S."/>
            <person name="Wang M."/>
            <person name="Zifcakova L."/>
            <person name="Wipf D."/>
            <person name="Zambonelli A."/>
            <person name="Paolocci F."/>
            <person name="Nowrousian M."/>
            <person name="Ottonello S."/>
            <person name="Baldrian P."/>
            <person name="Spatafora J.W."/>
            <person name="Henrissat B."/>
            <person name="Nagy L.G."/>
            <person name="Aury J.M."/>
            <person name="Wincker P."/>
            <person name="Grigoriev I.V."/>
            <person name="Bonfante P."/>
            <person name="Martin F.M."/>
        </authorList>
    </citation>
    <scope>NUCLEOTIDE SEQUENCE [LARGE SCALE GENOMIC DNA]</scope>
    <source>
        <strain evidence="4 5">ATCC MYA-4762</strain>
    </source>
</reference>
<protein>
    <recommendedName>
        <fullName evidence="6">Transmembrane protein</fullName>
    </recommendedName>
</protein>
<evidence type="ECO:0000256" key="2">
    <source>
        <dbReference type="SAM" id="Phobius"/>
    </source>
</evidence>
<dbReference type="EMBL" id="ML121533">
    <property type="protein sequence ID" value="RPB26632.1"/>
    <property type="molecule type" value="Genomic_DNA"/>
</dbReference>
<feature type="transmembrane region" description="Helical" evidence="2">
    <location>
        <begin position="81"/>
        <end position="102"/>
    </location>
</feature>
<accession>A0A3N4LZT1</accession>
<feature type="compositionally biased region" description="Polar residues" evidence="1">
    <location>
        <begin position="590"/>
        <end position="602"/>
    </location>
</feature>
<keyword evidence="5" id="KW-1185">Reference proteome</keyword>
<feature type="region of interest" description="Disordered" evidence="1">
    <location>
        <begin position="589"/>
        <end position="621"/>
    </location>
</feature>